<sequence>MLTDAASLSLVQRLLAVSQQSVIVVRIVRDLHGLLIDLHLKLLNTVAERELGVPSDAVAGQSFVNLWPTLYQEDSINHYQQAVSTGESAHFALHCQLPGQLVPGWLDVSVVALGNYLLISFVTGTPASIPTAWLANIESLALEESSSGVTVLEAMQDEQGQVEDFRFVLIKKAGLQMSGYKPNELLGRTLWEIYPATGINGLFNQYVQVFNTGKAVATENYYPEYGVWRAVKIRRVERGLMLTYTDITLIKNAEEIARQQSRLLKTVMLGSPTAVAVLVPLQSSQGLDTCVTDFRIVTVNSMMEEIIGQSAHQLTGQLVTKVFSDAHDCGLLSTCIVSVELGKPQSVEMPYQSPHRSGTYAVTAAPQGDQLLLTMIDVTESRRAQLADHRQVEWLRSLVVGLPDAVLAFKAVRDDNSEVVDFRCVLSNEAGHKWVGFSESQLLSNPDAGRLAQRGIGRLFDQYSLVVETGEPFRQDSGSRQADEFGWTRLLATKLDDGFVLTLTLPY</sequence>
<keyword evidence="3" id="KW-1185">Reference proteome</keyword>
<evidence type="ECO:0000313" key="2">
    <source>
        <dbReference type="EMBL" id="MBC3789542.1"/>
    </source>
</evidence>
<feature type="domain" description="PAS" evidence="1">
    <location>
        <begin position="163"/>
        <end position="216"/>
    </location>
</feature>
<dbReference type="Gene3D" id="3.30.450.20">
    <property type="entry name" value="PAS domain"/>
    <property type="match status" value="3"/>
</dbReference>
<dbReference type="SUPFAM" id="SSF55785">
    <property type="entry name" value="PYP-like sensor domain (PAS domain)"/>
    <property type="match status" value="3"/>
</dbReference>
<dbReference type="Pfam" id="PF13426">
    <property type="entry name" value="PAS_9"/>
    <property type="match status" value="2"/>
</dbReference>
<dbReference type="EMBL" id="VFIA01000001">
    <property type="protein sequence ID" value="MBC3789542.1"/>
    <property type="molecule type" value="Genomic_DNA"/>
</dbReference>
<feature type="domain" description="PAS" evidence="1">
    <location>
        <begin position="291"/>
        <end position="348"/>
    </location>
</feature>
<reference evidence="2 3" key="1">
    <citation type="submission" date="2019-06" db="EMBL/GenBank/DDBJ databases">
        <title>Spirosoma utsteinense sp. nov. isolated from Antarctic ice-free soils.</title>
        <authorList>
            <person name="Tahon G."/>
        </authorList>
    </citation>
    <scope>NUCLEOTIDE SEQUENCE [LARGE SCALE GENOMIC DNA]</scope>
    <source>
        <strain evidence="2 3">LMG 31447</strain>
    </source>
</reference>
<comment type="caution">
    <text evidence="2">The sequence shown here is derived from an EMBL/GenBank/DDBJ whole genome shotgun (WGS) entry which is preliminary data.</text>
</comment>
<gene>
    <name evidence="2" type="ORF">FH603_22</name>
</gene>
<evidence type="ECO:0000259" key="1">
    <source>
        <dbReference type="Pfam" id="PF13426"/>
    </source>
</evidence>
<protein>
    <submittedName>
        <fullName evidence="2">PAS domain-containing protein</fullName>
    </submittedName>
</protein>
<dbReference type="Proteomes" id="UP000700732">
    <property type="component" value="Unassembled WGS sequence"/>
</dbReference>
<accession>A0ABR6VZJ7</accession>
<name>A0ABR6VZJ7_9BACT</name>
<dbReference type="RefSeq" id="WP_186734806.1">
    <property type="nucleotide sequence ID" value="NZ_VFIA01000001.1"/>
</dbReference>
<evidence type="ECO:0000313" key="3">
    <source>
        <dbReference type="Proteomes" id="UP000700732"/>
    </source>
</evidence>
<dbReference type="InterPro" id="IPR035965">
    <property type="entry name" value="PAS-like_dom_sf"/>
</dbReference>
<dbReference type="InterPro" id="IPR000014">
    <property type="entry name" value="PAS"/>
</dbReference>
<proteinExistence type="predicted"/>
<organism evidence="2 3">
    <name type="scientific">Spirosoma utsteinense</name>
    <dbReference type="NCBI Taxonomy" id="2585773"/>
    <lineage>
        <taxon>Bacteria</taxon>
        <taxon>Pseudomonadati</taxon>
        <taxon>Bacteroidota</taxon>
        <taxon>Cytophagia</taxon>
        <taxon>Cytophagales</taxon>
        <taxon>Cytophagaceae</taxon>
        <taxon>Spirosoma</taxon>
    </lineage>
</organism>